<evidence type="ECO:0000313" key="1">
    <source>
        <dbReference type="EMBL" id="SOB90325.1"/>
    </source>
</evidence>
<protein>
    <submittedName>
        <fullName evidence="1">Uncharacterized protein</fullName>
    </submittedName>
</protein>
<dbReference type="OrthoDB" id="2625758at2"/>
<proteinExistence type="predicted"/>
<dbReference type="EMBL" id="OBMQ01000001">
    <property type="protein sequence ID" value="SOB90325.1"/>
    <property type="molecule type" value="Genomic_DNA"/>
</dbReference>
<keyword evidence="2" id="KW-1185">Reference proteome</keyword>
<organism evidence="1 2">
    <name type="scientific">Ureibacillus xyleni</name>
    <dbReference type="NCBI Taxonomy" id="614648"/>
    <lineage>
        <taxon>Bacteria</taxon>
        <taxon>Bacillati</taxon>
        <taxon>Bacillota</taxon>
        <taxon>Bacilli</taxon>
        <taxon>Bacillales</taxon>
        <taxon>Caryophanaceae</taxon>
        <taxon>Ureibacillus</taxon>
    </lineage>
</organism>
<accession>A0A285R8A2</accession>
<dbReference type="AlphaFoldDB" id="A0A285R8A2"/>
<name>A0A285R8A2_9BACL</name>
<sequence length="96" mass="11492">MYTMKTINLPILNTRKNCFILVECPEEGYFHISWLLKDNSVVLFENIQDNYPSEALVIYDSIDDYFESIQNVDWLHDEEWVVVNNAKEYGFPFFKK</sequence>
<gene>
    <name evidence="1" type="ORF">SAMN05880501_101141</name>
</gene>
<evidence type="ECO:0000313" key="2">
    <source>
        <dbReference type="Proteomes" id="UP000219636"/>
    </source>
</evidence>
<reference evidence="2" key="1">
    <citation type="submission" date="2017-08" db="EMBL/GenBank/DDBJ databases">
        <authorList>
            <person name="Varghese N."/>
            <person name="Submissions S."/>
        </authorList>
    </citation>
    <scope>NUCLEOTIDE SEQUENCE [LARGE SCALE GENOMIC DNA]</scope>
    <source>
        <strain evidence="2">JC22</strain>
    </source>
</reference>
<dbReference type="Proteomes" id="UP000219636">
    <property type="component" value="Unassembled WGS sequence"/>
</dbReference>